<dbReference type="PROSITE" id="PS50089">
    <property type="entry name" value="ZF_RING_2"/>
    <property type="match status" value="1"/>
</dbReference>
<dbReference type="AlphaFoldDB" id="A0A9D4RSR4"/>
<evidence type="ECO:0000256" key="3">
    <source>
        <dbReference type="ARBA" id="ARBA00022723"/>
    </source>
</evidence>
<comment type="subcellular location">
    <subcellularLocation>
        <location evidence="1">Membrane</location>
        <topology evidence="1">Multi-pass membrane protein</topology>
    </subcellularLocation>
</comment>
<reference evidence="12" key="1">
    <citation type="journal article" date="2019" name="bioRxiv">
        <title>The Genome of the Zebra Mussel, Dreissena polymorpha: A Resource for Invasive Species Research.</title>
        <authorList>
            <person name="McCartney M.A."/>
            <person name="Auch B."/>
            <person name="Kono T."/>
            <person name="Mallez S."/>
            <person name="Zhang Y."/>
            <person name="Obille A."/>
            <person name="Becker A."/>
            <person name="Abrahante J.E."/>
            <person name="Garbe J."/>
            <person name="Badalamenti J.P."/>
            <person name="Herman A."/>
            <person name="Mangelson H."/>
            <person name="Liachko I."/>
            <person name="Sullivan S."/>
            <person name="Sone E.D."/>
            <person name="Koren S."/>
            <person name="Silverstein K.A.T."/>
            <person name="Beckman K.B."/>
            <person name="Gohl D.M."/>
        </authorList>
    </citation>
    <scope>NUCLEOTIDE SEQUENCE</scope>
    <source>
        <strain evidence="12">Duluth1</strain>
        <tissue evidence="12">Whole animal</tissue>
    </source>
</reference>
<dbReference type="InterPro" id="IPR013083">
    <property type="entry name" value="Znf_RING/FYVE/PHD"/>
</dbReference>
<dbReference type="InterPro" id="IPR001841">
    <property type="entry name" value="Znf_RING"/>
</dbReference>
<dbReference type="GO" id="GO:0008270">
    <property type="term" value="F:zinc ion binding"/>
    <property type="evidence" value="ECO:0007669"/>
    <property type="project" value="UniProtKB-KW"/>
</dbReference>
<feature type="transmembrane region" description="Helical" evidence="10">
    <location>
        <begin position="155"/>
        <end position="173"/>
    </location>
</feature>
<evidence type="ECO:0000256" key="2">
    <source>
        <dbReference type="ARBA" id="ARBA00022692"/>
    </source>
</evidence>
<dbReference type="Pfam" id="PF13920">
    <property type="entry name" value="zf-C3HC4_3"/>
    <property type="match status" value="1"/>
</dbReference>
<reference evidence="12" key="2">
    <citation type="submission" date="2020-11" db="EMBL/GenBank/DDBJ databases">
        <authorList>
            <person name="McCartney M.A."/>
            <person name="Auch B."/>
            <person name="Kono T."/>
            <person name="Mallez S."/>
            <person name="Becker A."/>
            <person name="Gohl D.M."/>
            <person name="Silverstein K.A.T."/>
            <person name="Koren S."/>
            <person name="Bechman K.B."/>
            <person name="Herman A."/>
            <person name="Abrahante J.E."/>
            <person name="Garbe J."/>
        </authorList>
    </citation>
    <scope>NUCLEOTIDE SEQUENCE</scope>
    <source>
        <strain evidence="12">Duluth1</strain>
        <tissue evidence="12">Whole animal</tissue>
    </source>
</reference>
<feature type="transmembrane region" description="Helical" evidence="10">
    <location>
        <begin position="194"/>
        <end position="216"/>
    </location>
</feature>
<feature type="transmembrane region" description="Helical" evidence="10">
    <location>
        <begin position="249"/>
        <end position="271"/>
    </location>
</feature>
<evidence type="ECO:0000259" key="11">
    <source>
        <dbReference type="PROSITE" id="PS50089"/>
    </source>
</evidence>
<evidence type="ECO:0000313" key="13">
    <source>
        <dbReference type="Proteomes" id="UP000828390"/>
    </source>
</evidence>
<evidence type="ECO:0000256" key="6">
    <source>
        <dbReference type="ARBA" id="ARBA00022833"/>
    </source>
</evidence>
<dbReference type="CDD" id="cd16532">
    <property type="entry name" value="RING-HC_RNFT1-like"/>
    <property type="match status" value="1"/>
</dbReference>
<organism evidence="12 13">
    <name type="scientific">Dreissena polymorpha</name>
    <name type="common">Zebra mussel</name>
    <name type="synonym">Mytilus polymorpha</name>
    <dbReference type="NCBI Taxonomy" id="45954"/>
    <lineage>
        <taxon>Eukaryota</taxon>
        <taxon>Metazoa</taxon>
        <taxon>Spiralia</taxon>
        <taxon>Lophotrochozoa</taxon>
        <taxon>Mollusca</taxon>
        <taxon>Bivalvia</taxon>
        <taxon>Autobranchia</taxon>
        <taxon>Heteroconchia</taxon>
        <taxon>Euheterodonta</taxon>
        <taxon>Imparidentia</taxon>
        <taxon>Neoheterodontei</taxon>
        <taxon>Myida</taxon>
        <taxon>Dreissenoidea</taxon>
        <taxon>Dreissenidae</taxon>
        <taxon>Dreissena</taxon>
    </lineage>
</organism>
<dbReference type="PROSITE" id="PS00518">
    <property type="entry name" value="ZF_RING_1"/>
    <property type="match status" value="1"/>
</dbReference>
<evidence type="ECO:0000313" key="12">
    <source>
        <dbReference type="EMBL" id="KAH3877380.1"/>
    </source>
</evidence>
<dbReference type="GO" id="GO:0061630">
    <property type="term" value="F:ubiquitin protein ligase activity"/>
    <property type="evidence" value="ECO:0007669"/>
    <property type="project" value="InterPro"/>
</dbReference>
<dbReference type="InterPro" id="IPR044235">
    <property type="entry name" value="RNFT1/2"/>
</dbReference>
<dbReference type="PANTHER" id="PTHR15860:SF0">
    <property type="entry name" value="LP20373P"/>
    <property type="match status" value="1"/>
</dbReference>
<accession>A0A9D4RSR4</accession>
<dbReference type="EMBL" id="JAIWYP010000001">
    <property type="protein sequence ID" value="KAH3877380.1"/>
    <property type="molecule type" value="Genomic_DNA"/>
</dbReference>
<dbReference type="Proteomes" id="UP000828390">
    <property type="component" value="Unassembled WGS sequence"/>
</dbReference>
<dbReference type="Gene3D" id="3.30.40.10">
    <property type="entry name" value="Zinc/RING finger domain, C3HC4 (zinc finger)"/>
    <property type="match status" value="1"/>
</dbReference>
<evidence type="ECO:0000256" key="9">
    <source>
        <dbReference type="PROSITE-ProRule" id="PRU00175"/>
    </source>
</evidence>
<feature type="transmembrane region" description="Helical" evidence="10">
    <location>
        <begin position="309"/>
        <end position="328"/>
    </location>
</feature>
<feature type="domain" description="RING-type" evidence="11">
    <location>
        <begin position="362"/>
        <end position="400"/>
    </location>
</feature>
<keyword evidence="6" id="KW-0862">Zinc</keyword>
<evidence type="ECO:0000256" key="1">
    <source>
        <dbReference type="ARBA" id="ARBA00004141"/>
    </source>
</evidence>
<keyword evidence="5" id="KW-0833">Ubl conjugation pathway</keyword>
<keyword evidence="8 10" id="KW-0472">Membrane</keyword>
<dbReference type="OrthoDB" id="9049620at2759"/>
<dbReference type="GO" id="GO:0016020">
    <property type="term" value="C:membrane"/>
    <property type="evidence" value="ECO:0007669"/>
    <property type="project" value="UniProtKB-SubCell"/>
</dbReference>
<evidence type="ECO:0000256" key="5">
    <source>
        <dbReference type="ARBA" id="ARBA00022786"/>
    </source>
</evidence>
<evidence type="ECO:0000256" key="8">
    <source>
        <dbReference type="ARBA" id="ARBA00023136"/>
    </source>
</evidence>
<dbReference type="SUPFAM" id="SSF57850">
    <property type="entry name" value="RING/U-box"/>
    <property type="match status" value="1"/>
</dbReference>
<proteinExistence type="predicted"/>
<dbReference type="GO" id="GO:1904294">
    <property type="term" value="P:positive regulation of ERAD pathway"/>
    <property type="evidence" value="ECO:0007669"/>
    <property type="project" value="InterPro"/>
</dbReference>
<protein>
    <recommendedName>
        <fullName evidence="11">RING-type domain-containing protein</fullName>
    </recommendedName>
</protein>
<evidence type="ECO:0000256" key="4">
    <source>
        <dbReference type="ARBA" id="ARBA00022771"/>
    </source>
</evidence>
<keyword evidence="13" id="KW-1185">Reference proteome</keyword>
<sequence>MSGGNNETQMGRRTLWNLQSNLPVNFVRNQNVQQHVEQVVRGVIPGGAPQPEYHPNPYLQHIYSRHASRQDGEASEPFHSLEAQLQEVISQSDLNDGHTHNQQQQGMVTLPHEHVHGHTHNQQQQAMVTLPQDWKAMFGSFAFIVILVLKLLSNHVLGILVFIGLTMVFHYSNTKVIEIVHITSLRDRNHSKKVFCSALWVVLFLAAQAFGIYYFLSDEQLHNILHYQLPASWIGDIFHLIWVTMVTDYIIRFAAICLKAVVAVTPQVCLLQKRKGKYYMMIEVLSQLYRATLPIVPWCYFLYVPTKTWFSAVLTLLYIIAKCINLYSTAAMVKKAVRVFFSNTKFGEKPSAVEIKSREENCPICQDDYQDPVMLPCKHIFCENCVSIWFDREKTCPMCRAEIQHEDPVWQDGSTSIHLQWY</sequence>
<comment type="caution">
    <text evidence="12">The sequence shown here is derived from an EMBL/GenBank/DDBJ whole genome shotgun (WGS) entry which is preliminary data.</text>
</comment>
<keyword evidence="3" id="KW-0479">Metal-binding</keyword>
<dbReference type="InterPro" id="IPR017907">
    <property type="entry name" value="Znf_RING_CS"/>
</dbReference>
<dbReference type="PANTHER" id="PTHR15860">
    <property type="entry name" value="UNCHARACTERIZED RING FINGER-CONTAINING PROTEIN"/>
    <property type="match status" value="1"/>
</dbReference>
<evidence type="ECO:0000256" key="10">
    <source>
        <dbReference type="SAM" id="Phobius"/>
    </source>
</evidence>
<keyword evidence="2 10" id="KW-0812">Transmembrane</keyword>
<dbReference type="SMART" id="SM00184">
    <property type="entry name" value="RING"/>
    <property type="match status" value="1"/>
</dbReference>
<name>A0A9D4RSR4_DREPO</name>
<evidence type="ECO:0000256" key="7">
    <source>
        <dbReference type="ARBA" id="ARBA00022989"/>
    </source>
</evidence>
<keyword evidence="7 10" id="KW-1133">Transmembrane helix</keyword>
<keyword evidence="4 9" id="KW-0863">Zinc-finger</keyword>
<gene>
    <name evidence="12" type="ORF">DPMN_001243</name>
</gene>